<dbReference type="PANTHER" id="PTHR43237">
    <property type="entry name" value="NADP-DEPENDENT MALIC ENZYME"/>
    <property type="match status" value="1"/>
</dbReference>
<accession>I4B5F7</accession>
<keyword evidence="3 8" id="KW-0479">Metal-binding</keyword>
<evidence type="ECO:0000256" key="8">
    <source>
        <dbReference type="PIRSR" id="PIRSR000106-3"/>
    </source>
</evidence>
<gene>
    <name evidence="10" type="ordered locus">Turpa_1867</name>
</gene>
<evidence type="ECO:0000259" key="9">
    <source>
        <dbReference type="PROSITE" id="PS51671"/>
    </source>
</evidence>
<evidence type="ECO:0000256" key="6">
    <source>
        <dbReference type="PIRSR" id="PIRSR000106-1"/>
    </source>
</evidence>
<dbReference type="GO" id="GO:0051287">
    <property type="term" value="F:NAD binding"/>
    <property type="evidence" value="ECO:0007669"/>
    <property type="project" value="InterPro"/>
</dbReference>
<dbReference type="GO" id="GO:0004470">
    <property type="term" value="F:malic enzyme activity"/>
    <property type="evidence" value="ECO:0007669"/>
    <property type="project" value="InterPro"/>
</dbReference>
<dbReference type="InterPro" id="IPR046346">
    <property type="entry name" value="Aminoacid_DH-like_N_sf"/>
</dbReference>
<dbReference type="InterPro" id="IPR015884">
    <property type="entry name" value="Malic_enzyme_CS"/>
</dbReference>
<dbReference type="InterPro" id="IPR002912">
    <property type="entry name" value="ACT_dom"/>
</dbReference>
<dbReference type="RefSeq" id="WP_014803023.1">
    <property type="nucleotide sequence ID" value="NC_018020.1"/>
</dbReference>
<dbReference type="PANTHER" id="PTHR43237:SF4">
    <property type="entry name" value="NADP-DEPENDENT MALIC ENZYME"/>
    <property type="match status" value="1"/>
</dbReference>
<evidence type="ECO:0000256" key="2">
    <source>
        <dbReference type="ARBA" id="ARBA00008785"/>
    </source>
</evidence>
<evidence type="ECO:0000256" key="3">
    <source>
        <dbReference type="ARBA" id="ARBA00022723"/>
    </source>
</evidence>
<dbReference type="InterPro" id="IPR006140">
    <property type="entry name" value="D-isomer_DH_NAD-bd"/>
</dbReference>
<protein>
    <submittedName>
        <fullName evidence="10">Malic protein domain protein</fullName>
    </submittedName>
</protein>
<dbReference type="GO" id="GO:0046872">
    <property type="term" value="F:metal ion binding"/>
    <property type="evidence" value="ECO:0007669"/>
    <property type="project" value="UniProtKB-KW"/>
</dbReference>
<dbReference type="InterPro" id="IPR045865">
    <property type="entry name" value="ACT-like_dom_sf"/>
</dbReference>
<comment type="cofactor">
    <cofactor evidence="1">
        <name>Mn(2+)</name>
        <dbReference type="ChEBI" id="CHEBI:29035"/>
    </cofactor>
</comment>
<dbReference type="InterPro" id="IPR036291">
    <property type="entry name" value="NAD(P)-bd_dom_sf"/>
</dbReference>
<organism evidence="10 11">
    <name type="scientific">Turneriella parva (strain ATCC BAA-1111 / DSM 21527 / NCTC 11395 / H)</name>
    <name type="common">Leptospira parva</name>
    <dbReference type="NCBI Taxonomy" id="869212"/>
    <lineage>
        <taxon>Bacteria</taxon>
        <taxon>Pseudomonadati</taxon>
        <taxon>Spirochaetota</taxon>
        <taxon>Spirochaetia</taxon>
        <taxon>Leptospirales</taxon>
        <taxon>Leptospiraceae</taxon>
        <taxon>Turneriella</taxon>
    </lineage>
</organism>
<dbReference type="PIRSF" id="PIRSF000106">
    <property type="entry name" value="ME"/>
    <property type="match status" value="1"/>
</dbReference>
<comment type="cofactor">
    <cofactor evidence="8">
        <name>Mg(2+)</name>
        <dbReference type="ChEBI" id="CHEBI:18420"/>
    </cofactor>
    <cofactor evidence="8">
        <name>Mn(2+)</name>
        <dbReference type="ChEBI" id="CHEBI:29035"/>
    </cofactor>
    <text evidence="8">Divalent metal cations. Prefers magnesium or manganese.</text>
</comment>
<sequence length="450" mass="48364">MLYEKSTDTLIKNLRCYITDRPGYLGKLLTTIGMHGGNIGDLRLIKRAGLNNLREIELYVRDQAHMQDILHAVGELDGIQVDSVSDAVLDLHRGGKIEMRSIVPVESAGDVRRIYTPGVAAVCRAIQQDPDLMYEYTYVKNTVAIVTNGTAILGLGDIGVRAGMPVMEGKAVLFSKLVGINGIPILVDSKDIQTCIETIVNIAPSFGAIKLEDFRAPECFAIEEALMQRLEMPIMHDDQHGTATVVLAALLNATRYVGDDLRVLSVGIVGLGAAGNGIARLLKSFGVQTIYGADINEDAKNRLAEMGGTPLPLADLMREAQVVVTTTGVPNLIKPEMVRPRQIILALSNPDPEIKPEAAIEAGAAFAADGRGVNNALAFPGIFKGALQARASRINNRMKIAAAYAIASLANSDRKELVPALLNTEVHQRVTEAVERAALESGAVKKLSEM</sequence>
<proteinExistence type="inferred from homology"/>
<feature type="binding site" evidence="7">
    <location>
        <position position="349"/>
    </location>
    <ligand>
        <name>(S)-malate</name>
        <dbReference type="ChEBI" id="CHEBI:15589"/>
    </ligand>
</feature>
<comment type="pathway">
    <text evidence="5">Amino-acid biosynthesis.</text>
</comment>
<feature type="domain" description="ACT" evidence="9">
    <location>
        <begin position="13"/>
        <end position="89"/>
    </location>
</feature>
<dbReference type="AlphaFoldDB" id="I4B5F7"/>
<feature type="active site" description="Proton donor" evidence="6">
    <location>
        <position position="115"/>
    </location>
</feature>
<evidence type="ECO:0000313" key="10">
    <source>
        <dbReference type="EMBL" id="AFM12514.1"/>
    </source>
</evidence>
<evidence type="ECO:0000313" key="11">
    <source>
        <dbReference type="Proteomes" id="UP000006048"/>
    </source>
</evidence>
<dbReference type="OrthoDB" id="9805787at2"/>
<dbReference type="SMART" id="SM01274">
    <property type="entry name" value="malic"/>
    <property type="match status" value="1"/>
</dbReference>
<evidence type="ECO:0000256" key="1">
    <source>
        <dbReference type="ARBA" id="ARBA00001936"/>
    </source>
</evidence>
<dbReference type="Pfam" id="PF02826">
    <property type="entry name" value="2-Hacid_dh_C"/>
    <property type="match status" value="1"/>
</dbReference>
<dbReference type="HOGENOM" id="CLU_034446_2_1_12"/>
<comment type="similarity">
    <text evidence="2">Belongs to the malic enzymes family.</text>
</comment>
<dbReference type="PROSITE" id="PS00331">
    <property type="entry name" value="MALIC_ENZYMES"/>
    <property type="match status" value="1"/>
</dbReference>
<dbReference type="PROSITE" id="PS51671">
    <property type="entry name" value="ACT"/>
    <property type="match status" value="1"/>
</dbReference>
<dbReference type="Pfam" id="PF03949">
    <property type="entry name" value="Malic_M"/>
    <property type="match status" value="1"/>
</dbReference>
<dbReference type="KEGG" id="tpx:Turpa_1867"/>
<dbReference type="SUPFAM" id="SSF55021">
    <property type="entry name" value="ACT-like"/>
    <property type="match status" value="1"/>
</dbReference>
<dbReference type="InterPro" id="IPR037062">
    <property type="entry name" value="Malic_N_dom_sf"/>
</dbReference>
<keyword evidence="11" id="KW-1185">Reference proteome</keyword>
<feature type="active site" description="Proton acceptor" evidence="6">
    <location>
        <position position="170"/>
    </location>
</feature>
<dbReference type="InterPro" id="IPR012302">
    <property type="entry name" value="Malic_NAD-bd"/>
</dbReference>
<dbReference type="InterPro" id="IPR012301">
    <property type="entry name" value="Malic_N_dom"/>
</dbReference>
<reference evidence="10 11" key="1">
    <citation type="submission" date="2012-06" db="EMBL/GenBank/DDBJ databases">
        <title>The complete chromosome of genome of Turneriella parva DSM 21527.</title>
        <authorList>
            <consortium name="US DOE Joint Genome Institute (JGI-PGF)"/>
            <person name="Lucas S."/>
            <person name="Han J."/>
            <person name="Lapidus A."/>
            <person name="Bruce D."/>
            <person name="Goodwin L."/>
            <person name="Pitluck S."/>
            <person name="Peters L."/>
            <person name="Kyrpides N."/>
            <person name="Mavromatis K."/>
            <person name="Ivanova N."/>
            <person name="Mikhailova N."/>
            <person name="Chertkov O."/>
            <person name="Detter J.C."/>
            <person name="Tapia R."/>
            <person name="Han C."/>
            <person name="Land M."/>
            <person name="Hauser L."/>
            <person name="Markowitz V."/>
            <person name="Cheng J.-F."/>
            <person name="Hugenholtz P."/>
            <person name="Woyke T."/>
            <person name="Wu D."/>
            <person name="Gronow S."/>
            <person name="Wellnitz S."/>
            <person name="Brambilla E."/>
            <person name="Klenk H.-P."/>
            <person name="Eisen J.A."/>
        </authorList>
    </citation>
    <scope>NUCLEOTIDE SEQUENCE [LARGE SCALE GENOMIC DNA]</scope>
    <source>
        <strain evidence="11">ATCC BAA-1111 / DSM 21527 / NCTC 11395 / H</strain>
    </source>
</reference>
<feature type="binding site" evidence="8">
    <location>
        <position position="212"/>
    </location>
    <ligand>
        <name>a divalent metal cation</name>
        <dbReference type="ChEBI" id="CHEBI:60240"/>
    </ligand>
</feature>
<name>I4B5F7_TURPD</name>
<dbReference type="Proteomes" id="UP000006048">
    <property type="component" value="Chromosome"/>
</dbReference>
<evidence type="ECO:0000256" key="7">
    <source>
        <dbReference type="PIRSR" id="PIRSR000106-2"/>
    </source>
</evidence>
<feature type="binding site" evidence="8">
    <location>
        <position position="238"/>
    </location>
    <ligand>
        <name>a divalent metal cation</name>
        <dbReference type="ChEBI" id="CHEBI:60240"/>
    </ligand>
</feature>
<dbReference type="SUPFAM" id="SSF51735">
    <property type="entry name" value="NAD(P)-binding Rossmann-fold domains"/>
    <property type="match status" value="1"/>
</dbReference>
<dbReference type="GO" id="GO:0016616">
    <property type="term" value="F:oxidoreductase activity, acting on the CH-OH group of donors, NAD or NADP as acceptor"/>
    <property type="evidence" value="ECO:0007669"/>
    <property type="project" value="InterPro"/>
</dbReference>
<dbReference type="EMBL" id="CP002959">
    <property type="protein sequence ID" value="AFM12514.1"/>
    <property type="molecule type" value="Genomic_DNA"/>
</dbReference>
<feature type="binding site" evidence="8">
    <location>
        <position position="213"/>
    </location>
    <ligand>
        <name>a divalent metal cation</name>
        <dbReference type="ChEBI" id="CHEBI:60240"/>
    </ligand>
</feature>
<dbReference type="STRING" id="869212.Turpa_1867"/>
<dbReference type="InterPro" id="IPR051674">
    <property type="entry name" value="Malate_Decarboxylase"/>
</dbReference>
<keyword evidence="4" id="KW-0560">Oxidoreductase</keyword>
<dbReference type="Pfam" id="PF00390">
    <property type="entry name" value="malic"/>
    <property type="match status" value="1"/>
</dbReference>
<dbReference type="InterPro" id="IPR001891">
    <property type="entry name" value="Malic_OxRdtase"/>
</dbReference>
<dbReference type="Gene3D" id="3.40.50.10380">
    <property type="entry name" value="Malic enzyme, N-terminal domain"/>
    <property type="match status" value="1"/>
</dbReference>
<dbReference type="SUPFAM" id="SSF53223">
    <property type="entry name" value="Aminoacid dehydrogenase-like, N-terminal domain"/>
    <property type="match status" value="1"/>
</dbReference>
<evidence type="ECO:0000256" key="5">
    <source>
        <dbReference type="ARBA" id="ARBA00029440"/>
    </source>
</evidence>
<dbReference type="SMART" id="SM00919">
    <property type="entry name" value="Malic_M"/>
    <property type="match status" value="1"/>
</dbReference>
<dbReference type="Gene3D" id="3.40.50.720">
    <property type="entry name" value="NAD(P)-binding Rossmann-like Domain"/>
    <property type="match status" value="1"/>
</dbReference>
<evidence type="ECO:0000256" key="4">
    <source>
        <dbReference type="ARBA" id="ARBA00023002"/>
    </source>
</evidence>
<feature type="binding site" evidence="7">
    <location>
        <position position="374"/>
    </location>
    <ligand>
        <name>(S)-malate</name>
        <dbReference type="ChEBI" id="CHEBI:15589"/>
    </ligand>
</feature>
<dbReference type="PATRIC" id="fig|869212.3.peg.1868"/>